<name>A0A640W828_9GAMM</name>
<dbReference type="PANTHER" id="PTHR39166:SF1">
    <property type="entry name" value="BLL1166 PROTEIN"/>
    <property type="match status" value="1"/>
</dbReference>
<protein>
    <submittedName>
        <fullName evidence="1">Nucleotidyltransferase family protein</fullName>
    </submittedName>
</protein>
<gene>
    <name evidence="1" type="ORF">F0A16_18770</name>
</gene>
<dbReference type="RefSeq" id="WP_149437111.1">
    <property type="nucleotide sequence ID" value="NZ_VTPX01000015.1"/>
</dbReference>
<sequence>MSPEEGEWERAERIIEWIRTDAWRLDVLRQARALRLPDWWLAAGFVRNLVWDRLHGYSPSTPLNDIDLVYFDTSHASECIDRAHEDELRRVAPLPWSVKNQARMHGRHGHRPYASIEEALSVWVECETAVAVTLGDDDRIRLKALFGTASLLSGQVTHNPRHGDSEVFRHRVIAKGWQRRWPRLEIRGF</sequence>
<keyword evidence="1" id="KW-0808">Transferase</keyword>
<accession>A0A640W828</accession>
<proteinExistence type="predicted"/>
<dbReference type="Pfam" id="PF06042">
    <property type="entry name" value="NTP_transf_6"/>
    <property type="match status" value="1"/>
</dbReference>
<evidence type="ECO:0000313" key="1">
    <source>
        <dbReference type="EMBL" id="KAA0015908.1"/>
    </source>
</evidence>
<dbReference type="AlphaFoldDB" id="A0A640W828"/>
<reference evidence="1 2" key="1">
    <citation type="submission" date="2019-08" db="EMBL/GenBank/DDBJ databases">
        <title>Bioinformatics analysis of the strain L3 and L5.</title>
        <authorList>
            <person name="Li X."/>
        </authorList>
    </citation>
    <scope>NUCLEOTIDE SEQUENCE [LARGE SCALE GENOMIC DNA]</scope>
    <source>
        <strain evidence="1 2">L3</strain>
    </source>
</reference>
<keyword evidence="2" id="KW-1185">Reference proteome</keyword>
<evidence type="ECO:0000313" key="2">
    <source>
        <dbReference type="Proteomes" id="UP000466024"/>
    </source>
</evidence>
<dbReference type="PANTHER" id="PTHR39166">
    <property type="entry name" value="BLL1166 PROTEIN"/>
    <property type="match status" value="1"/>
</dbReference>
<dbReference type="Proteomes" id="UP000466024">
    <property type="component" value="Unassembled WGS sequence"/>
</dbReference>
<comment type="caution">
    <text evidence="1">The sequence shown here is derived from an EMBL/GenBank/DDBJ whole genome shotgun (WGS) entry which is preliminary data.</text>
</comment>
<dbReference type="InterPro" id="IPR009267">
    <property type="entry name" value="NTP_transf_6"/>
</dbReference>
<dbReference type="EMBL" id="VTPX01000015">
    <property type="protein sequence ID" value="KAA0015908.1"/>
    <property type="molecule type" value="Genomic_DNA"/>
</dbReference>
<organism evidence="1 2">
    <name type="scientific">Salinicola corii</name>
    <dbReference type="NCBI Taxonomy" id="2606937"/>
    <lineage>
        <taxon>Bacteria</taxon>
        <taxon>Pseudomonadati</taxon>
        <taxon>Pseudomonadota</taxon>
        <taxon>Gammaproteobacteria</taxon>
        <taxon>Oceanospirillales</taxon>
        <taxon>Halomonadaceae</taxon>
        <taxon>Salinicola</taxon>
    </lineage>
</organism>
<dbReference type="GO" id="GO:0016740">
    <property type="term" value="F:transferase activity"/>
    <property type="evidence" value="ECO:0007669"/>
    <property type="project" value="UniProtKB-KW"/>
</dbReference>